<keyword evidence="2" id="KW-1185">Reference proteome</keyword>
<name>A0A3S5AES9_9PLAT</name>
<dbReference type="Proteomes" id="UP000784294">
    <property type="component" value="Unassembled WGS sequence"/>
</dbReference>
<protein>
    <submittedName>
        <fullName evidence="1">Uncharacterized protein</fullName>
    </submittedName>
</protein>
<reference evidence="1" key="1">
    <citation type="submission" date="2018-11" db="EMBL/GenBank/DDBJ databases">
        <authorList>
            <consortium name="Pathogen Informatics"/>
        </authorList>
    </citation>
    <scope>NUCLEOTIDE SEQUENCE</scope>
</reference>
<evidence type="ECO:0000313" key="1">
    <source>
        <dbReference type="EMBL" id="VEL35203.1"/>
    </source>
</evidence>
<accession>A0A3S5AES9</accession>
<sequence>MRRRDALSHVQAGTVIGPGTSFICNPGPDNRTRWTDAQCKCTACRQCMKHKEIACQEVHVSLFCRKPHSSARSDTGSRPYQPDLQFPCATDVAETLGLL</sequence>
<organism evidence="1 2">
    <name type="scientific">Protopolystoma xenopodis</name>
    <dbReference type="NCBI Taxonomy" id="117903"/>
    <lineage>
        <taxon>Eukaryota</taxon>
        <taxon>Metazoa</taxon>
        <taxon>Spiralia</taxon>
        <taxon>Lophotrochozoa</taxon>
        <taxon>Platyhelminthes</taxon>
        <taxon>Monogenea</taxon>
        <taxon>Polyopisthocotylea</taxon>
        <taxon>Polystomatidea</taxon>
        <taxon>Polystomatidae</taxon>
        <taxon>Protopolystoma</taxon>
    </lineage>
</organism>
<dbReference type="AlphaFoldDB" id="A0A3S5AES9"/>
<proteinExistence type="predicted"/>
<gene>
    <name evidence="1" type="ORF">PXEA_LOCUS28643</name>
</gene>
<dbReference type="EMBL" id="CAAALY010249284">
    <property type="protein sequence ID" value="VEL35203.1"/>
    <property type="molecule type" value="Genomic_DNA"/>
</dbReference>
<comment type="caution">
    <text evidence="1">The sequence shown here is derived from an EMBL/GenBank/DDBJ whole genome shotgun (WGS) entry which is preliminary data.</text>
</comment>
<evidence type="ECO:0000313" key="2">
    <source>
        <dbReference type="Proteomes" id="UP000784294"/>
    </source>
</evidence>